<dbReference type="InterPro" id="IPR026039">
    <property type="entry name" value="YfgM"/>
</dbReference>
<dbReference type="KEGG" id="fae:FAES_1176"/>
<keyword evidence="2" id="KW-1133">Transmembrane helix</keyword>
<evidence type="ECO:0000313" key="3">
    <source>
        <dbReference type="EMBL" id="CCG99186.1"/>
    </source>
</evidence>
<dbReference type="OrthoDB" id="9808622at2"/>
<dbReference type="GO" id="GO:0044877">
    <property type="term" value="F:protein-containing complex binding"/>
    <property type="evidence" value="ECO:0007669"/>
    <property type="project" value="InterPro"/>
</dbReference>
<accession>I0K4Y3</accession>
<dbReference type="SMART" id="SM00028">
    <property type="entry name" value="TPR"/>
    <property type="match status" value="2"/>
</dbReference>
<dbReference type="PANTHER" id="PTHR38035:SF1">
    <property type="entry name" value="ANCILLARY SECYEG TRANSLOCON SUBUNIT"/>
    <property type="match status" value="1"/>
</dbReference>
<dbReference type="EMBL" id="HE796683">
    <property type="protein sequence ID" value="CCG99186.1"/>
    <property type="molecule type" value="Genomic_DNA"/>
</dbReference>
<proteinExistence type="predicted"/>
<feature type="repeat" description="TPR" evidence="1">
    <location>
        <begin position="141"/>
        <end position="174"/>
    </location>
</feature>
<evidence type="ECO:0000313" key="4">
    <source>
        <dbReference type="Proteomes" id="UP000011058"/>
    </source>
</evidence>
<reference evidence="3 4" key="1">
    <citation type="journal article" date="2012" name="J. Bacteriol.">
        <title>Genome Sequence of Fibrella aestuarina BUZ 2T, a Filamentous Marine Bacterium.</title>
        <authorList>
            <person name="Filippini M."/>
            <person name="Qi W."/>
            <person name="Blom J."/>
            <person name="Goesmann A."/>
            <person name="Smits T.H."/>
            <person name="Bagheri H.C."/>
        </authorList>
    </citation>
    <scope>NUCLEOTIDE SEQUENCE [LARGE SCALE GENOMIC DNA]</scope>
    <source>
        <strain evidence="4">BUZ 2T</strain>
    </source>
</reference>
<dbReference type="InterPro" id="IPR011990">
    <property type="entry name" value="TPR-like_helical_dom_sf"/>
</dbReference>
<keyword evidence="2" id="KW-0472">Membrane</keyword>
<dbReference type="InterPro" id="IPR019734">
    <property type="entry name" value="TPR_rpt"/>
</dbReference>
<sequence length="230" mass="25343">MSKKNTGLEFIEDPDALAGKLEKAEDFFETNRNLIFGVIGALVLGVAGFFGYRYFKSVQDEEGQNKLFAAVYKFEQDSLKAALSGTKQYPGLVAVADDYSGTNAGNLAHFYAGAALLKDGKYDQAIEQLEDFSSSDLLVQARAYALIGDAYMEKKSFSEAADYYQKAADYKPNKFFTPAYLMKLAVAYEQAKDNAKAIETYQQILDKYADAAEAANAKKYKSLLEAQSGE</sequence>
<name>I0K4Y3_9BACT</name>
<dbReference type="Proteomes" id="UP000011058">
    <property type="component" value="Chromosome"/>
</dbReference>
<gene>
    <name evidence="3" type="ORF">FAES_1176</name>
</gene>
<dbReference type="HOGENOM" id="CLU_096069_0_1_10"/>
<dbReference type="AlphaFoldDB" id="I0K4Y3"/>
<dbReference type="Pfam" id="PF13432">
    <property type="entry name" value="TPR_16"/>
    <property type="match status" value="1"/>
</dbReference>
<keyword evidence="1" id="KW-0802">TPR repeat</keyword>
<dbReference type="PATRIC" id="fig|1166018.3.peg.2898"/>
<protein>
    <submittedName>
        <fullName evidence="3">Tetratricopeptide TPR_2 repeat protein</fullName>
    </submittedName>
</protein>
<dbReference type="PANTHER" id="PTHR38035">
    <property type="entry name" value="UPF0070 PROTEIN YFGM"/>
    <property type="match status" value="1"/>
</dbReference>
<feature type="transmembrane region" description="Helical" evidence="2">
    <location>
        <begin position="34"/>
        <end position="55"/>
    </location>
</feature>
<dbReference type="PROSITE" id="PS50293">
    <property type="entry name" value="TPR_REGION"/>
    <property type="match status" value="1"/>
</dbReference>
<evidence type="ECO:0000256" key="1">
    <source>
        <dbReference type="PROSITE-ProRule" id="PRU00339"/>
    </source>
</evidence>
<dbReference type="STRING" id="1166018.FAES_1176"/>
<dbReference type="RefSeq" id="WP_015330286.1">
    <property type="nucleotide sequence ID" value="NC_020054.1"/>
</dbReference>
<keyword evidence="4" id="KW-1185">Reference proteome</keyword>
<organism evidence="3 4">
    <name type="scientific">Fibrella aestuarina BUZ 2</name>
    <dbReference type="NCBI Taxonomy" id="1166018"/>
    <lineage>
        <taxon>Bacteria</taxon>
        <taxon>Pseudomonadati</taxon>
        <taxon>Bacteroidota</taxon>
        <taxon>Cytophagia</taxon>
        <taxon>Cytophagales</taxon>
        <taxon>Spirosomataceae</taxon>
        <taxon>Fibrella</taxon>
    </lineage>
</organism>
<dbReference type="Gene3D" id="1.25.40.10">
    <property type="entry name" value="Tetratricopeptide repeat domain"/>
    <property type="match status" value="1"/>
</dbReference>
<dbReference type="PROSITE" id="PS50005">
    <property type="entry name" value="TPR"/>
    <property type="match status" value="1"/>
</dbReference>
<evidence type="ECO:0000256" key="2">
    <source>
        <dbReference type="SAM" id="Phobius"/>
    </source>
</evidence>
<dbReference type="SUPFAM" id="SSF48452">
    <property type="entry name" value="TPR-like"/>
    <property type="match status" value="1"/>
</dbReference>
<dbReference type="Pfam" id="PF13174">
    <property type="entry name" value="TPR_6"/>
    <property type="match status" value="1"/>
</dbReference>
<dbReference type="eggNOG" id="COG1729">
    <property type="taxonomic scope" value="Bacteria"/>
</dbReference>
<keyword evidence="2" id="KW-0812">Transmembrane</keyword>